<dbReference type="SMART" id="SM01152">
    <property type="entry name" value="DUF167"/>
    <property type="match status" value="1"/>
</dbReference>
<evidence type="ECO:0000313" key="3">
    <source>
        <dbReference type="EMBL" id="MBB6209012.1"/>
    </source>
</evidence>
<name>A0A7X0DMB3_NOVIT</name>
<dbReference type="InterPro" id="IPR003746">
    <property type="entry name" value="DUF167"/>
</dbReference>
<dbReference type="Gene3D" id="3.30.1200.10">
    <property type="entry name" value="YggU-like"/>
    <property type="match status" value="1"/>
</dbReference>
<comment type="similarity">
    <text evidence="1 2">Belongs to the UPF0235 family.</text>
</comment>
<dbReference type="EMBL" id="JACIIX010000001">
    <property type="protein sequence ID" value="MBB6209012.1"/>
    <property type="molecule type" value="Genomic_DNA"/>
</dbReference>
<protein>
    <recommendedName>
        <fullName evidence="2">UPF0235 protein FHS48_000393</fullName>
    </recommendedName>
</protein>
<dbReference type="RefSeq" id="WP_184260755.1">
    <property type="nucleotide sequence ID" value="NZ_JACIIX010000001.1"/>
</dbReference>
<organism evidence="3 4">
    <name type="scientific">Novispirillum itersonii</name>
    <name type="common">Aquaspirillum itersonii</name>
    <dbReference type="NCBI Taxonomy" id="189"/>
    <lineage>
        <taxon>Bacteria</taxon>
        <taxon>Pseudomonadati</taxon>
        <taxon>Pseudomonadota</taxon>
        <taxon>Alphaproteobacteria</taxon>
        <taxon>Rhodospirillales</taxon>
        <taxon>Novispirillaceae</taxon>
        <taxon>Novispirillum</taxon>
    </lineage>
</organism>
<comment type="caution">
    <text evidence="3">The sequence shown here is derived from an EMBL/GenBank/DDBJ whole genome shotgun (WGS) entry which is preliminary data.</text>
</comment>
<dbReference type="PANTHER" id="PTHR13420:SF7">
    <property type="entry name" value="UPF0235 PROTEIN C15ORF40"/>
    <property type="match status" value="1"/>
</dbReference>
<sequence length="111" mass="11759">MTDRPSAPSGPLFPAAGGVRLHVRLTPKASRDAIQGLADEADGGQVLKASVTAVPEDGKANAALIQLLSKAWKLPKSGFEIIAGATDRRKTLLIHGDTQTLLDHLRQRMPS</sequence>
<dbReference type="GO" id="GO:0005737">
    <property type="term" value="C:cytoplasm"/>
    <property type="evidence" value="ECO:0007669"/>
    <property type="project" value="TreeGrafter"/>
</dbReference>
<keyword evidence="4" id="KW-1185">Reference proteome</keyword>
<dbReference type="HAMAP" id="MF_00634">
    <property type="entry name" value="UPF0235"/>
    <property type="match status" value="1"/>
</dbReference>
<dbReference type="InterPro" id="IPR036591">
    <property type="entry name" value="YggU-like_sf"/>
</dbReference>
<proteinExistence type="inferred from homology"/>
<reference evidence="3 4" key="1">
    <citation type="submission" date="2020-08" db="EMBL/GenBank/DDBJ databases">
        <title>Genomic Encyclopedia of Type Strains, Phase IV (KMG-IV): sequencing the most valuable type-strain genomes for metagenomic binning, comparative biology and taxonomic classification.</title>
        <authorList>
            <person name="Goeker M."/>
        </authorList>
    </citation>
    <scope>NUCLEOTIDE SEQUENCE [LARGE SCALE GENOMIC DNA]</scope>
    <source>
        <strain evidence="3 4">DSM 11590</strain>
    </source>
</reference>
<dbReference type="Proteomes" id="UP000544872">
    <property type="component" value="Unassembled WGS sequence"/>
</dbReference>
<accession>A0A7X0DMB3</accession>
<dbReference type="AlphaFoldDB" id="A0A7X0DMB3"/>
<evidence type="ECO:0000313" key="4">
    <source>
        <dbReference type="Proteomes" id="UP000544872"/>
    </source>
</evidence>
<dbReference type="SUPFAM" id="SSF69786">
    <property type="entry name" value="YggU-like"/>
    <property type="match status" value="1"/>
</dbReference>
<dbReference type="PANTHER" id="PTHR13420">
    <property type="entry name" value="UPF0235 PROTEIN C15ORF40"/>
    <property type="match status" value="1"/>
</dbReference>
<gene>
    <name evidence="3" type="ORF">FHS48_000393</name>
</gene>
<evidence type="ECO:0000256" key="1">
    <source>
        <dbReference type="ARBA" id="ARBA00010364"/>
    </source>
</evidence>
<evidence type="ECO:0000256" key="2">
    <source>
        <dbReference type="HAMAP-Rule" id="MF_00634"/>
    </source>
</evidence>
<dbReference type="NCBIfam" id="TIGR00251">
    <property type="entry name" value="DUF167 family protein"/>
    <property type="match status" value="1"/>
</dbReference>
<dbReference type="Pfam" id="PF02594">
    <property type="entry name" value="DUF167"/>
    <property type="match status" value="1"/>
</dbReference>